<feature type="signal peptide" evidence="2">
    <location>
        <begin position="1"/>
        <end position="30"/>
    </location>
</feature>
<dbReference type="KEGG" id="dqu:106752397"/>
<dbReference type="AlphaFoldDB" id="A0A6P3YEP9"/>
<feature type="chain" id="PRO_5028279686" evidence="2">
    <location>
        <begin position="31"/>
        <end position="331"/>
    </location>
</feature>
<keyword evidence="3" id="KW-1185">Reference proteome</keyword>
<evidence type="ECO:0000256" key="1">
    <source>
        <dbReference type="SAM" id="MobiDB-lite"/>
    </source>
</evidence>
<organism evidence="3 4">
    <name type="scientific">Dinoponera quadriceps</name>
    <name type="common">South American ant</name>
    <dbReference type="NCBI Taxonomy" id="609295"/>
    <lineage>
        <taxon>Eukaryota</taxon>
        <taxon>Metazoa</taxon>
        <taxon>Ecdysozoa</taxon>
        <taxon>Arthropoda</taxon>
        <taxon>Hexapoda</taxon>
        <taxon>Insecta</taxon>
        <taxon>Pterygota</taxon>
        <taxon>Neoptera</taxon>
        <taxon>Endopterygota</taxon>
        <taxon>Hymenoptera</taxon>
        <taxon>Apocrita</taxon>
        <taxon>Aculeata</taxon>
        <taxon>Formicoidea</taxon>
        <taxon>Formicidae</taxon>
        <taxon>Ponerinae</taxon>
        <taxon>Ponerini</taxon>
        <taxon>Dinoponera</taxon>
    </lineage>
</organism>
<evidence type="ECO:0000313" key="3">
    <source>
        <dbReference type="Proteomes" id="UP000515204"/>
    </source>
</evidence>
<protein>
    <submittedName>
        <fullName evidence="4">Uncharacterized protein LOC106752397</fullName>
    </submittedName>
</protein>
<gene>
    <name evidence="4" type="primary">LOC106752397</name>
</gene>
<keyword evidence="2" id="KW-0732">Signal</keyword>
<evidence type="ECO:0000256" key="2">
    <source>
        <dbReference type="SAM" id="SignalP"/>
    </source>
</evidence>
<sequence>MSREVPFYTPFCVFLLSCATIVLSIKCVDSLPNRCLQMIELDIDEIEDHLSKVNLMDVPTVKMMAAGFKCPISALPFGALKSDWSRLLLLQEAQPNGSIIKHKLIRLMRILIIAYYQMEESFDVIKSDAQILQQSPGKETTTTKVDVATARLPSSLKEAAATTKISFVPVDVRISNATSSIDLSAVSTLYHPAETGAENAASRALGNCLKQTLKDLLSRNRPNRTRYGNVVVFEGSKSKKHGERVHHRRRNEINGRAKNADIPAKISPPANDFWRYAHFPAGLPLTISSTTARPYREQGLNGFRTNPRKSRKRAGLNSDGHTKSRGQFYGA</sequence>
<proteinExistence type="predicted"/>
<dbReference type="GeneID" id="106752397"/>
<evidence type="ECO:0000313" key="4">
    <source>
        <dbReference type="RefSeq" id="XP_014489560.1"/>
    </source>
</evidence>
<accession>A0A6P3YEP9</accession>
<dbReference type="RefSeq" id="XP_014489560.1">
    <property type="nucleotide sequence ID" value="XM_014634074.1"/>
</dbReference>
<dbReference type="OrthoDB" id="7633179at2759"/>
<reference evidence="4" key="1">
    <citation type="submission" date="2025-08" db="UniProtKB">
        <authorList>
            <consortium name="RefSeq"/>
        </authorList>
    </citation>
    <scope>IDENTIFICATION</scope>
</reference>
<dbReference type="PROSITE" id="PS51257">
    <property type="entry name" value="PROKAR_LIPOPROTEIN"/>
    <property type="match status" value="1"/>
</dbReference>
<dbReference type="Proteomes" id="UP000515204">
    <property type="component" value="Unplaced"/>
</dbReference>
<name>A0A6P3YEP9_DINQU</name>
<feature type="region of interest" description="Disordered" evidence="1">
    <location>
        <begin position="296"/>
        <end position="331"/>
    </location>
</feature>